<keyword evidence="1" id="KW-0812">Transmembrane</keyword>
<dbReference type="Proteomes" id="UP001198200">
    <property type="component" value="Unassembled WGS sequence"/>
</dbReference>
<feature type="transmembrane region" description="Helical" evidence="1">
    <location>
        <begin position="238"/>
        <end position="256"/>
    </location>
</feature>
<evidence type="ECO:0000256" key="1">
    <source>
        <dbReference type="SAM" id="Phobius"/>
    </source>
</evidence>
<dbReference type="Pfam" id="PF24672">
    <property type="entry name" value="DUF7654"/>
    <property type="match status" value="1"/>
</dbReference>
<evidence type="ECO:0000259" key="3">
    <source>
        <dbReference type="Pfam" id="PF24677"/>
    </source>
</evidence>
<evidence type="ECO:0000259" key="2">
    <source>
        <dbReference type="Pfam" id="PF24672"/>
    </source>
</evidence>
<feature type="transmembrane region" description="Helical" evidence="1">
    <location>
        <begin position="139"/>
        <end position="160"/>
    </location>
</feature>
<feature type="domain" description="DUF7654" evidence="2">
    <location>
        <begin position="516"/>
        <end position="633"/>
    </location>
</feature>
<reference evidence="4 5" key="1">
    <citation type="submission" date="2021-10" db="EMBL/GenBank/DDBJ databases">
        <title>Anaerobic single-cell dispensing facilitates the cultivation of human gut bacteria.</title>
        <authorList>
            <person name="Afrizal A."/>
        </authorList>
    </citation>
    <scope>NUCLEOTIDE SEQUENCE [LARGE SCALE GENOMIC DNA]</scope>
    <source>
        <strain evidence="4 5">CLA-AA-H224</strain>
    </source>
</reference>
<dbReference type="AlphaFoldDB" id="A0AAE3JCK9"/>
<feature type="transmembrane region" description="Helical" evidence="1">
    <location>
        <begin position="268"/>
        <end position="290"/>
    </location>
</feature>
<feature type="transmembrane region" description="Helical" evidence="1">
    <location>
        <begin position="338"/>
        <end position="356"/>
    </location>
</feature>
<evidence type="ECO:0000313" key="5">
    <source>
        <dbReference type="Proteomes" id="UP001198200"/>
    </source>
</evidence>
<feature type="transmembrane region" description="Helical" evidence="1">
    <location>
        <begin position="167"/>
        <end position="187"/>
    </location>
</feature>
<feature type="transmembrane region" description="Helical" evidence="1">
    <location>
        <begin position="488"/>
        <end position="506"/>
    </location>
</feature>
<keyword evidence="1" id="KW-1133">Transmembrane helix</keyword>
<dbReference type="RefSeq" id="WP_308731953.1">
    <property type="nucleotide sequence ID" value="NZ_JAJEQN010000025.1"/>
</dbReference>
<keyword evidence="1" id="KW-0472">Membrane</keyword>
<comment type="caution">
    <text evidence="4">The sequence shown here is derived from an EMBL/GenBank/DDBJ whole genome shotgun (WGS) entry which is preliminary data.</text>
</comment>
<feature type="transmembrane region" description="Helical" evidence="1">
    <location>
        <begin position="193"/>
        <end position="209"/>
    </location>
</feature>
<organism evidence="4 5">
    <name type="scientific">Anthropogastromicrobium aceti</name>
    <dbReference type="NCBI Taxonomy" id="2981768"/>
    <lineage>
        <taxon>Bacteria</taxon>
        <taxon>Bacillati</taxon>
        <taxon>Bacillota</taxon>
        <taxon>Clostridia</taxon>
        <taxon>Lachnospirales</taxon>
        <taxon>Lachnospiraceae</taxon>
        <taxon>Anthropogastromicrobium</taxon>
    </lineage>
</organism>
<name>A0AAE3JCK9_9FIRM</name>
<feature type="transmembrane region" description="Helical" evidence="1">
    <location>
        <begin position="401"/>
        <end position="418"/>
    </location>
</feature>
<protein>
    <submittedName>
        <fullName evidence="4">Uncharacterized protein</fullName>
    </submittedName>
</protein>
<sequence>MEKEKMNEKKQKQRGLKQGFELIYKYRFVLSFLLLIMLVSFKISGSSMGCWKLFLGDGESGIRLGEPRVWRSDEWGTLTPLCFRQQYNTLGAYNRYSQTLGSILTDNMLVYGQPSWDILTLFRPFYWGYLFFGSERGLSWFWCSRLIVLFLAWFELGMFITDGQKKLSVMLSICVSFAPFLQWWFAINGLVEMLIYGACFVLGSNYLVSRAFNPRKIAVAVGMAVCAVGYVLTFYPTWMVPVAWGFVPLFLWVVIWKFNRKVLRRVDVVPWLLIFVITAAGLTVLAVTSWDVIKAELNSVYPGNAPSSSGGTGFWWMMKYPISLVSRFSMNELIVENSSIICFAPTGFILALWVIIKEKKKDPLLILLLGINLFLAWYYCVGIPKWLAKMLLLSFVNSNRGPQVLGFLRLTLFVRAVALKEKAPKRWLAALAAVISSAVPMRLALGFTKYEPGGLRYEYFDTAEKILVVWAILAVVFYLLYRARKSKYTMAVLGVCTVVLASSIWINPVAKGVPEITKSETMQQIRDLVKEDPKAIWLVVDMAYPATNIPAMAGADCLNTTQTYPQKTRWEMLNQEGECEDIYNRYCHIRASLGSKTMLELVSTDYVEVTLSPEDLKKLNIRYIVSTNDFDEKIAAGITNIFTDSGIEFQKYYEGAQLSIFRCVY</sequence>
<evidence type="ECO:0000313" key="4">
    <source>
        <dbReference type="EMBL" id="MCC2221996.1"/>
    </source>
</evidence>
<dbReference type="EMBL" id="JAJEQN010000025">
    <property type="protein sequence ID" value="MCC2221996.1"/>
    <property type="molecule type" value="Genomic_DNA"/>
</dbReference>
<dbReference type="InterPro" id="IPR056071">
    <property type="entry name" value="DUF7654"/>
</dbReference>
<proteinExistence type="predicted"/>
<gene>
    <name evidence="4" type="ORF">LKD48_10170</name>
</gene>
<feature type="domain" description="DUF7657" evidence="3">
    <location>
        <begin position="25"/>
        <end position="417"/>
    </location>
</feature>
<keyword evidence="5" id="KW-1185">Reference proteome</keyword>
<feature type="transmembrane region" description="Helical" evidence="1">
    <location>
        <begin position="22"/>
        <end position="43"/>
    </location>
</feature>
<feature type="transmembrane region" description="Helical" evidence="1">
    <location>
        <begin position="427"/>
        <end position="445"/>
    </location>
</feature>
<dbReference type="Pfam" id="PF24677">
    <property type="entry name" value="DUF7657"/>
    <property type="match status" value="1"/>
</dbReference>
<feature type="transmembrane region" description="Helical" evidence="1">
    <location>
        <begin position="465"/>
        <end position="481"/>
    </location>
</feature>
<feature type="transmembrane region" description="Helical" evidence="1">
    <location>
        <begin position="363"/>
        <end position="381"/>
    </location>
</feature>
<feature type="transmembrane region" description="Helical" evidence="1">
    <location>
        <begin position="216"/>
        <end position="232"/>
    </location>
</feature>
<accession>A0AAE3JCK9</accession>
<dbReference type="InterPro" id="IPR056074">
    <property type="entry name" value="DUF7657"/>
</dbReference>